<dbReference type="SUPFAM" id="SSF81383">
    <property type="entry name" value="F-box domain"/>
    <property type="match status" value="1"/>
</dbReference>
<evidence type="ECO:0000313" key="3">
    <source>
        <dbReference type="Proteomes" id="UP000077266"/>
    </source>
</evidence>
<sequence>MRVPIDSALADVTQLSNERRMDLLPRLPPELQVSCLELLRIDERFIASHVSRTWRAVALSSPTLWASYEAAQFKDLEPSLATVLLRSQSVPFDFTWNPRRPSLKMSPILGDMLHAHALRLRHVRFPTSHQAPSDFLSSLLNRATPELRTLDAWSLDDEIRLPESWSSRAMTRLRSLMLGSAILPSRIQAVSSVTSLGLNAPRDCRDLFSWFPCVQEVLLYDVWSTTQLPYELARSTTSFSIYSDAHSRSDHSIQLQALRWRLVPWMRIESAIISGPLEWFTARAGDCWDMTLFLGCFPPSPLNFVMTLRAENKTELHVVIPSNGFFDQTTSIHPHWGINLTRLTLDSISWQLPLLVQHIRTLPSLLSLTLLLVHGLDISAQELRSWNDSISVPVLRELVLEYSVISSTENVVQFVQTVPVFLFWGDRRLEMLRLLGPGIAQLRESDLPFASTFCDTLRLERTKLKDPNTFYWSQH</sequence>
<organism evidence="2 3">
    <name type="scientific">Exidia glandulosa HHB12029</name>
    <dbReference type="NCBI Taxonomy" id="1314781"/>
    <lineage>
        <taxon>Eukaryota</taxon>
        <taxon>Fungi</taxon>
        <taxon>Dikarya</taxon>
        <taxon>Basidiomycota</taxon>
        <taxon>Agaricomycotina</taxon>
        <taxon>Agaricomycetes</taxon>
        <taxon>Auriculariales</taxon>
        <taxon>Exidiaceae</taxon>
        <taxon>Exidia</taxon>
    </lineage>
</organism>
<dbReference type="InParanoid" id="A0A165GXB4"/>
<dbReference type="OrthoDB" id="2973282at2759"/>
<dbReference type="InterPro" id="IPR036047">
    <property type="entry name" value="F-box-like_dom_sf"/>
</dbReference>
<dbReference type="Pfam" id="PF00646">
    <property type="entry name" value="F-box"/>
    <property type="match status" value="1"/>
</dbReference>
<dbReference type="AlphaFoldDB" id="A0A165GXB4"/>
<name>A0A165GXB4_EXIGL</name>
<protein>
    <recommendedName>
        <fullName evidence="1">F-box domain-containing protein</fullName>
    </recommendedName>
</protein>
<gene>
    <name evidence="2" type="ORF">EXIGLDRAFT_837334</name>
</gene>
<dbReference type="Gene3D" id="1.20.1280.50">
    <property type="match status" value="1"/>
</dbReference>
<dbReference type="STRING" id="1314781.A0A165GXB4"/>
<accession>A0A165GXB4</accession>
<proteinExistence type="predicted"/>
<dbReference type="EMBL" id="KV426034">
    <property type="protein sequence ID" value="KZV91132.1"/>
    <property type="molecule type" value="Genomic_DNA"/>
</dbReference>
<evidence type="ECO:0000259" key="1">
    <source>
        <dbReference type="Pfam" id="PF00646"/>
    </source>
</evidence>
<evidence type="ECO:0000313" key="2">
    <source>
        <dbReference type="EMBL" id="KZV91132.1"/>
    </source>
</evidence>
<feature type="domain" description="F-box" evidence="1">
    <location>
        <begin position="24"/>
        <end position="61"/>
    </location>
</feature>
<reference evidence="2 3" key="1">
    <citation type="journal article" date="2016" name="Mol. Biol. Evol.">
        <title>Comparative Genomics of Early-Diverging Mushroom-Forming Fungi Provides Insights into the Origins of Lignocellulose Decay Capabilities.</title>
        <authorList>
            <person name="Nagy L.G."/>
            <person name="Riley R."/>
            <person name="Tritt A."/>
            <person name="Adam C."/>
            <person name="Daum C."/>
            <person name="Floudas D."/>
            <person name="Sun H."/>
            <person name="Yadav J.S."/>
            <person name="Pangilinan J."/>
            <person name="Larsson K.H."/>
            <person name="Matsuura K."/>
            <person name="Barry K."/>
            <person name="Labutti K."/>
            <person name="Kuo R."/>
            <person name="Ohm R.A."/>
            <person name="Bhattacharya S.S."/>
            <person name="Shirouzu T."/>
            <person name="Yoshinaga Y."/>
            <person name="Martin F.M."/>
            <person name="Grigoriev I.V."/>
            <person name="Hibbett D.S."/>
        </authorList>
    </citation>
    <scope>NUCLEOTIDE SEQUENCE [LARGE SCALE GENOMIC DNA]</scope>
    <source>
        <strain evidence="2 3">HHB12029</strain>
    </source>
</reference>
<keyword evidence="3" id="KW-1185">Reference proteome</keyword>
<dbReference type="Proteomes" id="UP000077266">
    <property type="component" value="Unassembled WGS sequence"/>
</dbReference>
<dbReference type="InterPro" id="IPR001810">
    <property type="entry name" value="F-box_dom"/>
</dbReference>